<dbReference type="OrthoDB" id="9815825at2"/>
<name>A0A1H1X7D6_9ACTN</name>
<feature type="domain" description="Gfo/Idh/MocA-like oxidoreductase N-terminal" evidence="3">
    <location>
        <begin position="16"/>
        <end position="124"/>
    </location>
</feature>
<accession>A0A1H1X7D6</accession>
<dbReference type="InterPro" id="IPR055170">
    <property type="entry name" value="GFO_IDH_MocA-like_dom"/>
</dbReference>
<evidence type="ECO:0000313" key="6">
    <source>
        <dbReference type="Proteomes" id="UP000198859"/>
    </source>
</evidence>
<dbReference type="RefSeq" id="WP_091732126.1">
    <property type="nucleotide sequence ID" value="NZ_LT629757.1"/>
</dbReference>
<dbReference type="SUPFAM" id="SSF55347">
    <property type="entry name" value="Glyceraldehyde-3-phosphate dehydrogenase-like, C-terminal domain"/>
    <property type="match status" value="1"/>
</dbReference>
<evidence type="ECO:0000313" key="5">
    <source>
        <dbReference type="EMBL" id="SDT05217.1"/>
    </source>
</evidence>
<organism evidence="5 6">
    <name type="scientific">Nocardioides scoriae</name>
    <dbReference type="NCBI Taxonomy" id="642780"/>
    <lineage>
        <taxon>Bacteria</taxon>
        <taxon>Bacillati</taxon>
        <taxon>Actinomycetota</taxon>
        <taxon>Actinomycetes</taxon>
        <taxon>Propionibacteriales</taxon>
        <taxon>Nocardioidaceae</taxon>
        <taxon>Nocardioides</taxon>
    </lineage>
</organism>
<proteinExistence type="inferred from homology"/>
<feature type="domain" description="GFO/IDH/MocA-like oxidoreductase" evidence="4">
    <location>
        <begin position="150"/>
        <end position="255"/>
    </location>
</feature>
<dbReference type="EMBL" id="LT629757">
    <property type="protein sequence ID" value="SDT05217.1"/>
    <property type="molecule type" value="Genomic_DNA"/>
</dbReference>
<dbReference type="InterPro" id="IPR050984">
    <property type="entry name" value="Gfo/Idh/MocA_domain"/>
</dbReference>
<keyword evidence="6" id="KW-1185">Reference proteome</keyword>
<dbReference type="PANTHER" id="PTHR22604">
    <property type="entry name" value="OXIDOREDUCTASES"/>
    <property type="match status" value="1"/>
</dbReference>
<keyword evidence="2" id="KW-0560">Oxidoreductase</keyword>
<dbReference type="GO" id="GO:0016491">
    <property type="term" value="F:oxidoreductase activity"/>
    <property type="evidence" value="ECO:0007669"/>
    <property type="project" value="UniProtKB-KW"/>
</dbReference>
<comment type="similarity">
    <text evidence="1">Belongs to the Gfo/Idh/MocA family.</text>
</comment>
<dbReference type="STRING" id="642780.SAMN04488570_3399"/>
<gene>
    <name evidence="5" type="ORF">SAMN04488570_3399</name>
</gene>
<protein>
    <submittedName>
        <fullName evidence="5">Predicted dehydrogenase</fullName>
    </submittedName>
</protein>
<dbReference type="Pfam" id="PF22725">
    <property type="entry name" value="GFO_IDH_MocA_C3"/>
    <property type="match status" value="1"/>
</dbReference>
<evidence type="ECO:0000259" key="4">
    <source>
        <dbReference type="Pfam" id="PF22725"/>
    </source>
</evidence>
<dbReference type="GO" id="GO:0000166">
    <property type="term" value="F:nucleotide binding"/>
    <property type="evidence" value="ECO:0007669"/>
    <property type="project" value="InterPro"/>
</dbReference>
<sequence length="343" mass="36779">MTTTHGETIGWGVLAPGRIARNFVKDLLLLPDARLVASGSRSLERAQAFADEFGGRAHGSYAELVADPEVDVVYVASPHAFHEEHVMLALDAGKAVLCEKAMTLDAASTQRLFDAAAERGLFLMEAMWMATNPLVRKVCALLGTPEEPGPYGVPKQVHADLGFVVDRDPSDRLLDPAQGGGALLDMGVYPLTFAHLVLGEPERVVGVGALSERGIDLDVSIAGLYPHGATAALSSSLTSNSTRSATIATTTGSFELGRNFHSPTRVRWTAYDGKTELEGRWIELVPGEDEALVGRGYGNEAMEVHRCLRAGATTSALVPPEQTVSLMRQMDDLLAQLGVRYDR</sequence>
<evidence type="ECO:0000256" key="2">
    <source>
        <dbReference type="ARBA" id="ARBA00023002"/>
    </source>
</evidence>
<reference evidence="6" key="1">
    <citation type="submission" date="2016-10" db="EMBL/GenBank/DDBJ databases">
        <authorList>
            <person name="Varghese N."/>
            <person name="Submissions S."/>
        </authorList>
    </citation>
    <scope>NUCLEOTIDE SEQUENCE [LARGE SCALE GENOMIC DNA]</scope>
    <source>
        <strain evidence="6">DSM 22127</strain>
    </source>
</reference>
<dbReference type="Gene3D" id="3.40.50.720">
    <property type="entry name" value="NAD(P)-binding Rossmann-like Domain"/>
    <property type="match status" value="1"/>
</dbReference>
<dbReference type="Pfam" id="PF01408">
    <property type="entry name" value="GFO_IDH_MocA"/>
    <property type="match status" value="1"/>
</dbReference>
<dbReference type="Proteomes" id="UP000198859">
    <property type="component" value="Chromosome I"/>
</dbReference>
<dbReference type="SUPFAM" id="SSF51735">
    <property type="entry name" value="NAD(P)-binding Rossmann-fold domains"/>
    <property type="match status" value="1"/>
</dbReference>
<dbReference type="AlphaFoldDB" id="A0A1H1X7D6"/>
<dbReference type="PANTHER" id="PTHR22604:SF105">
    <property type="entry name" value="TRANS-1,2-DIHYDROBENZENE-1,2-DIOL DEHYDROGENASE"/>
    <property type="match status" value="1"/>
</dbReference>
<dbReference type="InterPro" id="IPR000683">
    <property type="entry name" value="Gfo/Idh/MocA-like_OxRdtase_N"/>
</dbReference>
<dbReference type="Gene3D" id="3.30.360.10">
    <property type="entry name" value="Dihydrodipicolinate Reductase, domain 2"/>
    <property type="match status" value="1"/>
</dbReference>
<evidence type="ECO:0000259" key="3">
    <source>
        <dbReference type="Pfam" id="PF01408"/>
    </source>
</evidence>
<dbReference type="InterPro" id="IPR036291">
    <property type="entry name" value="NAD(P)-bd_dom_sf"/>
</dbReference>
<evidence type="ECO:0000256" key="1">
    <source>
        <dbReference type="ARBA" id="ARBA00010928"/>
    </source>
</evidence>